<evidence type="ECO:0000313" key="2">
    <source>
        <dbReference type="Proteomes" id="UP001059971"/>
    </source>
</evidence>
<dbReference type="Gene3D" id="3.10.129.10">
    <property type="entry name" value="Hotdog Thioesterase"/>
    <property type="match status" value="1"/>
</dbReference>
<evidence type="ECO:0000313" key="1">
    <source>
        <dbReference type="EMBL" id="BBF68284.1"/>
    </source>
</evidence>
<proteinExistence type="predicted"/>
<sequence length="157" mass="17801">MSLSQPGTFFKDALRQAKGERSEVMASSFTKSFTALPEHIDVLGHVNNAVWVQWMEQVSVEHWMTHALPSHVDAYIWVVTRHEVDYRGNVTEGETVTARTWIPDPPRGARFDRLIEFIGPDGKVKVAARSTWAMIDKETARLMRVPAEVAAPFLNLR</sequence>
<organism evidence="1 2">
    <name type="scientific">Sphingomonas bisphenolicum</name>
    <dbReference type="NCBI Taxonomy" id="296544"/>
    <lineage>
        <taxon>Bacteria</taxon>
        <taxon>Pseudomonadati</taxon>
        <taxon>Pseudomonadota</taxon>
        <taxon>Alphaproteobacteria</taxon>
        <taxon>Sphingomonadales</taxon>
        <taxon>Sphingomonadaceae</taxon>
        <taxon>Sphingomonas</taxon>
    </lineage>
</organism>
<dbReference type="Pfam" id="PF13279">
    <property type="entry name" value="4HBT_2"/>
    <property type="match status" value="1"/>
</dbReference>
<accession>A0ABM7FXB8</accession>
<reference evidence="1" key="1">
    <citation type="submission" date="2018-07" db="EMBL/GenBank/DDBJ databases">
        <title>Complete genome sequence of Sphingomonas bisphenolicum strain AO1, a bisphenol A degradative bacterium isolated from Japanese farm field.</title>
        <authorList>
            <person name="Murakami M."/>
            <person name="Koh M."/>
            <person name="Koba S."/>
            <person name="Matsumura Y."/>
        </authorList>
    </citation>
    <scope>NUCLEOTIDE SEQUENCE</scope>
    <source>
        <strain evidence="1">AO1</strain>
    </source>
</reference>
<dbReference type="EMBL" id="AP018817">
    <property type="protein sequence ID" value="BBF68284.1"/>
    <property type="molecule type" value="Genomic_DNA"/>
</dbReference>
<dbReference type="Proteomes" id="UP001059971">
    <property type="component" value="Chromosome 1"/>
</dbReference>
<protein>
    <submittedName>
        <fullName evidence="1">Thioesterase</fullName>
    </submittedName>
</protein>
<keyword evidence="2" id="KW-1185">Reference proteome</keyword>
<gene>
    <name evidence="1" type="ORF">SBA_ch1_04840</name>
</gene>
<name>A0ABM7FXB8_9SPHN</name>
<dbReference type="SUPFAM" id="SSF54637">
    <property type="entry name" value="Thioesterase/thiol ester dehydrase-isomerase"/>
    <property type="match status" value="1"/>
</dbReference>
<dbReference type="InterPro" id="IPR029069">
    <property type="entry name" value="HotDog_dom_sf"/>
</dbReference>
<dbReference type="CDD" id="cd00586">
    <property type="entry name" value="4HBT"/>
    <property type="match status" value="1"/>
</dbReference>